<dbReference type="AlphaFoldDB" id="A0A8J4YU28"/>
<dbReference type="Proteomes" id="UP000770661">
    <property type="component" value="Unassembled WGS sequence"/>
</dbReference>
<gene>
    <name evidence="2" type="ORF">GWK47_004070</name>
</gene>
<organism evidence="2 3">
    <name type="scientific">Chionoecetes opilio</name>
    <name type="common">Atlantic snow crab</name>
    <name type="synonym">Cancer opilio</name>
    <dbReference type="NCBI Taxonomy" id="41210"/>
    <lineage>
        <taxon>Eukaryota</taxon>
        <taxon>Metazoa</taxon>
        <taxon>Ecdysozoa</taxon>
        <taxon>Arthropoda</taxon>
        <taxon>Crustacea</taxon>
        <taxon>Multicrustacea</taxon>
        <taxon>Malacostraca</taxon>
        <taxon>Eumalacostraca</taxon>
        <taxon>Eucarida</taxon>
        <taxon>Decapoda</taxon>
        <taxon>Pleocyemata</taxon>
        <taxon>Brachyura</taxon>
        <taxon>Eubrachyura</taxon>
        <taxon>Majoidea</taxon>
        <taxon>Majidae</taxon>
        <taxon>Chionoecetes</taxon>
    </lineage>
</organism>
<proteinExistence type="predicted"/>
<evidence type="ECO:0000313" key="3">
    <source>
        <dbReference type="Proteomes" id="UP000770661"/>
    </source>
</evidence>
<evidence type="ECO:0000256" key="1">
    <source>
        <dbReference type="SAM" id="MobiDB-lite"/>
    </source>
</evidence>
<accession>A0A8J4YU28</accession>
<reference evidence="2" key="1">
    <citation type="submission" date="2020-07" db="EMBL/GenBank/DDBJ databases">
        <title>The High-quality genome of the commercially important snow crab, Chionoecetes opilio.</title>
        <authorList>
            <person name="Jeong J.-H."/>
            <person name="Ryu S."/>
        </authorList>
    </citation>
    <scope>NUCLEOTIDE SEQUENCE</scope>
    <source>
        <strain evidence="2">MADBK_172401_WGS</strain>
        <tissue evidence="2">Digestive gland</tissue>
    </source>
</reference>
<feature type="region of interest" description="Disordered" evidence="1">
    <location>
        <begin position="76"/>
        <end position="106"/>
    </location>
</feature>
<feature type="compositionally biased region" description="Polar residues" evidence="1">
    <location>
        <begin position="1"/>
        <end position="12"/>
    </location>
</feature>
<sequence>MWKWSQGLSQVPSEPKKRSIRCPTPRSLPGLWLAEKLLLLSLKEKTTISHRVGMRCYRRPLKAIIEETANEIRKNDPVRGRWDVKGKQSQSVGGRQLPGPGNRDRG</sequence>
<comment type="caution">
    <text evidence="2">The sequence shown here is derived from an EMBL/GenBank/DDBJ whole genome shotgun (WGS) entry which is preliminary data.</text>
</comment>
<protein>
    <submittedName>
        <fullName evidence="2">Uncharacterized protein</fullName>
    </submittedName>
</protein>
<evidence type="ECO:0000313" key="2">
    <source>
        <dbReference type="EMBL" id="KAG0727034.1"/>
    </source>
</evidence>
<feature type="compositionally biased region" description="Basic and acidic residues" evidence="1">
    <location>
        <begin position="76"/>
        <end position="86"/>
    </location>
</feature>
<feature type="region of interest" description="Disordered" evidence="1">
    <location>
        <begin position="1"/>
        <end position="22"/>
    </location>
</feature>
<name>A0A8J4YU28_CHIOP</name>
<dbReference type="EMBL" id="JACEEZ010003770">
    <property type="protein sequence ID" value="KAG0727034.1"/>
    <property type="molecule type" value="Genomic_DNA"/>
</dbReference>
<keyword evidence="3" id="KW-1185">Reference proteome</keyword>